<dbReference type="Gene3D" id="1.20.5.2700">
    <property type="match status" value="1"/>
</dbReference>
<evidence type="ECO:0000256" key="5">
    <source>
        <dbReference type="ARBA" id="ARBA00018648"/>
    </source>
</evidence>
<dbReference type="GO" id="GO:0003954">
    <property type="term" value="F:NADH dehydrogenase activity"/>
    <property type="evidence" value="ECO:0007669"/>
    <property type="project" value="TreeGrafter"/>
</dbReference>
<dbReference type="PRINTS" id="PR01435">
    <property type="entry name" value="NPOXDRDTASE5"/>
</dbReference>
<evidence type="ECO:0000259" key="18">
    <source>
        <dbReference type="Pfam" id="PF00361"/>
    </source>
</evidence>
<feature type="transmembrane region" description="Helical" evidence="17">
    <location>
        <begin position="295"/>
        <end position="314"/>
    </location>
</feature>
<feature type="transmembrane region" description="Helical" evidence="17">
    <location>
        <begin position="149"/>
        <end position="169"/>
    </location>
</feature>
<dbReference type="NCBIfam" id="NF005141">
    <property type="entry name" value="PRK06590.1"/>
    <property type="match status" value="1"/>
</dbReference>
<dbReference type="GO" id="GO:0008137">
    <property type="term" value="F:NADH dehydrogenase (ubiquinone) activity"/>
    <property type="evidence" value="ECO:0007669"/>
    <property type="project" value="InterPro"/>
</dbReference>
<name>A0A385KPD3_9MONI</name>
<evidence type="ECO:0000256" key="17">
    <source>
        <dbReference type="RuleBase" id="RU364062"/>
    </source>
</evidence>
<protein>
    <recommendedName>
        <fullName evidence="5 17">NAD(P)H-quinone oxidoreductase subunit 5, chloroplastic</fullName>
        <ecNumber evidence="17">7.1.1.-</ecNumber>
    </recommendedName>
    <alternativeName>
        <fullName evidence="17">NADH-plastoquinone oxidoreductase subunit 5</fullName>
    </alternativeName>
</protein>
<accession>A0A385KPD3</accession>
<dbReference type="NCBIfam" id="TIGR01974">
    <property type="entry name" value="NDH_I_L"/>
    <property type="match status" value="1"/>
</dbReference>
<dbReference type="PANTHER" id="PTHR42829:SF2">
    <property type="entry name" value="NADH-UBIQUINONE OXIDOREDUCTASE CHAIN 5"/>
    <property type="match status" value="1"/>
</dbReference>
<dbReference type="PANTHER" id="PTHR42829">
    <property type="entry name" value="NADH-UBIQUINONE OXIDOREDUCTASE CHAIN 5"/>
    <property type="match status" value="1"/>
</dbReference>
<dbReference type="InterPro" id="IPR001750">
    <property type="entry name" value="ND/Mrp_TM"/>
</dbReference>
<feature type="domain" description="NADH-Ubiquinone oxidoreductase (complex I) chain 5 N-terminal" evidence="19">
    <location>
        <begin position="77"/>
        <end position="127"/>
    </location>
</feature>
<keyword evidence="13 17" id="KW-0793">Thylakoid</keyword>
<evidence type="ECO:0000256" key="11">
    <source>
        <dbReference type="ARBA" id="ARBA00022989"/>
    </source>
</evidence>
<keyword evidence="14 17" id="KW-0472">Membrane</keyword>
<dbReference type="GO" id="GO:0015990">
    <property type="term" value="P:electron transport coupled proton transport"/>
    <property type="evidence" value="ECO:0007669"/>
    <property type="project" value="TreeGrafter"/>
</dbReference>
<feature type="transmembrane region" description="Helical" evidence="17">
    <location>
        <begin position="124"/>
        <end position="143"/>
    </location>
</feature>
<reference evidence="21" key="1">
    <citation type="journal article" date="2018" name="Am. J. Bot.">
        <title>Order-level fern plastome phylogenomics: new insights from Hymenophyllales.</title>
        <authorList>
            <person name="Kuo L.Y."/>
            <person name="Qi X."/>
            <person name="Ma H."/>
            <person name="Li F.W."/>
        </authorList>
    </citation>
    <scope>NUCLEOTIDE SEQUENCE</scope>
</reference>
<dbReference type="InterPro" id="IPR001516">
    <property type="entry name" value="Proton_antipo_N"/>
</dbReference>
<dbReference type="PRINTS" id="PR01434">
    <property type="entry name" value="NADHDHGNASE5"/>
</dbReference>
<feature type="transmembrane region" description="Helical" evidence="17">
    <location>
        <begin position="592"/>
        <end position="615"/>
    </location>
</feature>
<comment type="subunit">
    <text evidence="4 17">NDH is composed of at least 16 different subunits, 5 of which are encoded in the nucleus.</text>
</comment>
<evidence type="ECO:0000256" key="2">
    <source>
        <dbReference type="ARBA" id="ARBA00004454"/>
    </source>
</evidence>
<evidence type="ECO:0000259" key="19">
    <source>
        <dbReference type="Pfam" id="PF00662"/>
    </source>
</evidence>
<evidence type="ECO:0000256" key="6">
    <source>
        <dbReference type="ARBA" id="ARBA00022692"/>
    </source>
</evidence>
<feature type="transmembrane region" description="Helical" evidence="17">
    <location>
        <begin position="702"/>
        <end position="721"/>
    </location>
</feature>
<evidence type="ECO:0000259" key="20">
    <source>
        <dbReference type="Pfam" id="PF01010"/>
    </source>
</evidence>
<evidence type="ECO:0000256" key="1">
    <source>
        <dbReference type="ARBA" id="ARBA00004059"/>
    </source>
</evidence>
<feature type="transmembrane region" description="Helical" evidence="17">
    <location>
        <begin position="43"/>
        <end position="61"/>
    </location>
</feature>
<organism evidence="21">
    <name type="scientific">Hymenophyllum holochilum</name>
    <dbReference type="NCBI Taxonomy" id="2137820"/>
    <lineage>
        <taxon>Eukaryota</taxon>
        <taxon>Viridiplantae</taxon>
        <taxon>Streptophyta</taxon>
        <taxon>Embryophyta</taxon>
        <taxon>Tracheophyta</taxon>
        <taxon>Polypodiopsida</taxon>
        <taxon>Polypodiidae</taxon>
        <taxon>Hymenophyllales</taxon>
        <taxon>Hymenophyllaceae</taxon>
        <taxon>Hymenophylloideae</taxon>
        <taxon>Hymenophyllum</taxon>
    </lineage>
</organism>
<keyword evidence="8 17" id="KW-0521">NADP</keyword>
<comment type="catalytic activity">
    <reaction evidence="16 17">
        <text>a plastoquinone + NADH + (n+1) H(+)(in) = a plastoquinol + NAD(+) + n H(+)(out)</text>
        <dbReference type="Rhea" id="RHEA:42608"/>
        <dbReference type="Rhea" id="RHEA-COMP:9561"/>
        <dbReference type="Rhea" id="RHEA-COMP:9562"/>
        <dbReference type="ChEBI" id="CHEBI:15378"/>
        <dbReference type="ChEBI" id="CHEBI:17757"/>
        <dbReference type="ChEBI" id="CHEBI:57540"/>
        <dbReference type="ChEBI" id="CHEBI:57945"/>
        <dbReference type="ChEBI" id="CHEBI:62192"/>
    </reaction>
</comment>
<keyword evidence="17" id="KW-0813">Transport</keyword>
<feature type="transmembrane region" description="Helical" evidence="17">
    <location>
        <begin position="223"/>
        <end position="241"/>
    </location>
</feature>
<dbReference type="EMBL" id="MH265124">
    <property type="protein sequence ID" value="AXZ96981.1"/>
    <property type="molecule type" value="Genomic_DNA"/>
</dbReference>
<feature type="transmembrane region" description="Helical" evidence="17">
    <location>
        <begin position="392"/>
        <end position="413"/>
    </location>
</feature>
<dbReference type="Pfam" id="PF00662">
    <property type="entry name" value="Proton_antipo_N"/>
    <property type="match status" value="1"/>
</dbReference>
<comment type="function">
    <text evidence="1 17">NDH shuttles electrons from NAD(P)H:plastoquinone, via FMN and iron-sulfur (Fe-S) centers, to quinones in the photosynthetic chain and possibly in a chloroplast respiratory chain. The immediate electron acceptor for the enzyme in this species is believed to be plastoquinone. Couples the redox reaction to proton translocation, and thus conserves the redox energy in a proton gradient.</text>
</comment>
<sequence>MFMEPLYEYAWIVPSCPFVTSASIGLVSFILPKVTRVLRRICALFSVLSLTVSMWISFTLFQQQIVNHSTYEHSWSWIFNDNISLRIGFLWDPLTSIMSILVTTVGILVMIYSDSYMCHDQGYVRFFIYLSLFTASMLGLVFSPNLIQIYAFWELVGMFSYLLIGFWFARPSAANACQKAFVTNRTGDFGLLLGILGTYWITGSFEIRELCDRFNELTFSNSVSSYFANICALLLFLGPVAKSAQFPLHVWLPDAMEGPTPISALIHAATMVAAGIFFVARILNIFEALPLSMNVIAWVGGITALLGATIALAQKDLKKGLAYSTMSQLGYMMLALGIGAYRSASFHLITHAYSKALLFLGSGSVIHSMEEFVGYSPNSNQNIFLMGGLRKYMPITGTTFLLGTLSLCGIPPLACFWSKDEIIEKSWLYSSSFGWITSFTAVLTAFYMFRIYFLTFEGEFRANGNDINPFSLKKSNIIWGDIQIESKERNNISSSLAEKVNWNKNSIPKYKENILNTYYSYESVYPKESDYLIILSLIILSIPTLLIGLIGIHFVQRETSLDYLSEWLIPLRGISQDEKIPDNFLRVLENSIGSISLSLVGISISYIIYGPIFFYRRNLYKNISHLLLKKELGLFLRFIQDWLQNKGYIDYWYDILLLKGIRFVSFLFSLFDKWVIDGMINGIGISSFLGGESARYGEGGRVSSYLFGLIIGIVLLLIVFVS</sequence>
<evidence type="ECO:0000256" key="8">
    <source>
        <dbReference type="ARBA" id="ARBA00022857"/>
    </source>
</evidence>
<geneLocation type="chloroplast" evidence="21"/>
<proteinExistence type="inferred from homology"/>
<dbReference type="GO" id="GO:0042773">
    <property type="term" value="P:ATP synthesis coupled electron transport"/>
    <property type="evidence" value="ECO:0007669"/>
    <property type="project" value="InterPro"/>
</dbReference>
<dbReference type="GO" id="GO:0009535">
    <property type="term" value="C:chloroplast thylakoid membrane"/>
    <property type="evidence" value="ECO:0007669"/>
    <property type="project" value="UniProtKB-SubCell"/>
</dbReference>
<evidence type="ECO:0000256" key="16">
    <source>
        <dbReference type="ARBA" id="ARBA00048026"/>
    </source>
</evidence>
<gene>
    <name evidence="17 21" type="primary">ndhF</name>
</gene>
<feature type="transmembrane region" description="Helical" evidence="17">
    <location>
        <begin position="433"/>
        <end position="453"/>
    </location>
</feature>
<dbReference type="GeneID" id="38333106"/>
<evidence type="ECO:0000256" key="15">
    <source>
        <dbReference type="ARBA" id="ARBA00047726"/>
    </source>
</evidence>
<keyword evidence="12 17" id="KW-0520">NAD</keyword>
<comment type="catalytic activity">
    <reaction evidence="15 17">
        <text>a plastoquinone + NADPH + (n+1) H(+)(in) = a plastoquinol + NADP(+) + n H(+)(out)</text>
        <dbReference type="Rhea" id="RHEA:42612"/>
        <dbReference type="Rhea" id="RHEA-COMP:9561"/>
        <dbReference type="Rhea" id="RHEA-COMP:9562"/>
        <dbReference type="ChEBI" id="CHEBI:15378"/>
        <dbReference type="ChEBI" id="CHEBI:17757"/>
        <dbReference type="ChEBI" id="CHEBI:57783"/>
        <dbReference type="ChEBI" id="CHEBI:58349"/>
        <dbReference type="ChEBI" id="CHEBI:62192"/>
    </reaction>
</comment>
<evidence type="ECO:0000313" key="21">
    <source>
        <dbReference type="EMBL" id="AXZ96981.1"/>
    </source>
</evidence>
<evidence type="ECO:0000256" key="12">
    <source>
        <dbReference type="ARBA" id="ARBA00023027"/>
    </source>
</evidence>
<dbReference type="InterPro" id="IPR002128">
    <property type="entry name" value="NADH_UbQ_OxRdtase_chlpt_su5_C"/>
</dbReference>
<evidence type="ECO:0000256" key="3">
    <source>
        <dbReference type="ARBA" id="ARBA00008200"/>
    </source>
</evidence>
<keyword evidence="6 17" id="KW-0812">Transmembrane</keyword>
<dbReference type="GO" id="GO:0048038">
    <property type="term" value="F:quinone binding"/>
    <property type="evidence" value="ECO:0007669"/>
    <property type="project" value="UniProtKB-KW"/>
</dbReference>
<feature type="transmembrane region" description="Helical" evidence="17">
    <location>
        <begin position="320"/>
        <end position="341"/>
    </location>
</feature>
<comment type="similarity">
    <text evidence="3 17">Belongs to the complex I subunit 5 family.</text>
</comment>
<keyword evidence="9 17" id="KW-0618">Plastoquinone</keyword>
<evidence type="ECO:0000256" key="10">
    <source>
        <dbReference type="ARBA" id="ARBA00022967"/>
    </source>
</evidence>
<dbReference type="Pfam" id="PF01010">
    <property type="entry name" value="Proton_antipo_C"/>
    <property type="match status" value="1"/>
</dbReference>
<keyword evidence="10" id="KW-1278">Translocase</keyword>
<comment type="subcellular location">
    <subcellularLocation>
        <location evidence="2 17">Plastid</location>
        <location evidence="2 17">Chloroplast thylakoid membrane</location>
        <topology evidence="2 17">Multi-pass membrane protein</topology>
    </subcellularLocation>
</comment>
<evidence type="ECO:0000256" key="4">
    <source>
        <dbReference type="ARBA" id="ARBA00011199"/>
    </source>
</evidence>
<feature type="transmembrane region" description="Helical" evidence="17">
    <location>
        <begin position="531"/>
        <end position="555"/>
    </location>
</feature>
<evidence type="ECO:0000256" key="9">
    <source>
        <dbReference type="ARBA" id="ARBA00022957"/>
    </source>
</evidence>
<feature type="domain" description="NADH:quinone oxidoreductase/Mrp antiporter transmembrane" evidence="18">
    <location>
        <begin position="143"/>
        <end position="444"/>
    </location>
</feature>
<evidence type="ECO:0000256" key="7">
    <source>
        <dbReference type="ARBA" id="ARBA00022719"/>
    </source>
</evidence>
<keyword evidence="17 21" id="KW-0150">Chloroplast</keyword>
<keyword evidence="7 17" id="KW-0874">Quinone</keyword>
<evidence type="ECO:0000256" key="14">
    <source>
        <dbReference type="ARBA" id="ARBA00023136"/>
    </source>
</evidence>
<dbReference type="Pfam" id="PF00361">
    <property type="entry name" value="Proton_antipo_M"/>
    <property type="match status" value="1"/>
</dbReference>
<evidence type="ECO:0000256" key="13">
    <source>
        <dbReference type="ARBA" id="ARBA00023078"/>
    </source>
</evidence>
<dbReference type="AlphaFoldDB" id="A0A385KPD3"/>
<keyword evidence="11 17" id="KW-1133">Transmembrane helix</keyword>
<dbReference type="RefSeq" id="YP_009531984.1">
    <property type="nucleotide sequence ID" value="NC_039753.1"/>
</dbReference>
<dbReference type="InterPro" id="IPR003945">
    <property type="entry name" value="NU5C-like"/>
</dbReference>
<feature type="transmembrane region" description="Helical" evidence="17">
    <location>
        <begin position="94"/>
        <end position="112"/>
    </location>
</feature>
<feature type="transmembrane region" description="Helical" evidence="17">
    <location>
        <begin position="12"/>
        <end position="31"/>
    </location>
</feature>
<feature type="domain" description="NADH:ubiquinone/plastoquinone oxidoreductase chloroplast chain 5 C-terminal" evidence="20">
    <location>
        <begin position="450"/>
        <end position="672"/>
    </location>
</feature>
<dbReference type="InterPro" id="IPR018393">
    <property type="entry name" value="NADHpl_OxRdtase_5_subgr"/>
</dbReference>
<keyword evidence="17 21" id="KW-0934">Plastid</keyword>
<feature type="transmembrane region" description="Helical" evidence="17">
    <location>
        <begin position="261"/>
        <end position="283"/>
    </location>
</feature>
<dbReference type="EC" id="7.1.1.-" evidence="17"/>